<dbReference type="PANTHER" id="PTHR30269:SF37">
    <property type="entry name" value="MEMBRANE TRANSPORTER PROTEIN"/>
    <property type="match status" value="1"/>
</dbReference>
<comment type="subcellular location">
    <subcellularLocation>
        <location evidence="1 8">Cell membrane</location>
        <topology evidence="1 8">Multi-pass membrane protein</topology>
    </subcellularLocation>
</comment>
<feature type="transmembrane region" description="Helical" evidence="8">
    <location>
        <begin position="41"/>
        <end position="59"/>
    </location>
</feature>
<feature type="transmembrane region" description="Helical" evidence="8">
    <location>
        <begin position="219"/>
        <end position="236"/>
    </location>
</feature>
<keyword evidence="5 8" id="KW-0812">Transmembrane</keyword>
<keyword evidence="4 8" id="KW-1003">Cell membrane</keyword>
<dbReference type="RefSeq" id="WP_017242842.1">
    <property type="nucleotide sequence ID" value="NZ_JABBXC010000049.1"/>
</dbReference>
<sequence length="239" mass="25784">METYFVITLLLVFLGAFIQTATGFGMAVVAAPVLIIIYPELIPGPLIVVGLVLALINAFKYREHISWASLQSAIIGLVPGTLAGAMLLYLFDVAQFSIFVGVVVLLAVMISLLPIKIDETPNRLLMAGFISGFLGTSSGIGGPPLALLWQHQKAHLVRANLAVFMVVSCLMSLLIQIPIGYMSMQHVYLALPLLPASYLGYRSAIFFVEYLSQKMVRSLSLLLCSLAGFGTIYSSLVSV</sequence>
<accession>A0ABX1UB31</accession>
<keyword evidence="7 8" id="KW-0472">Membrane</keyword>
<comment type="caution">
    <text evidence="9">The sequence shown here is derived from an EMBL/GenBank/DDBJ whole genome shotgun (WGS) entry which is preliminary data.</text>
</comment>
<feature type="transmembrane region" description="Helical" evidence="8">
    <location>
        <begin position="187"/>
        <end position="207"/>
    </location>
</feature>
<organism evidence="9 10">
    <name type="scientific">Vibrio breoganii</name>
    <dbReference type="NCBI Taxonomy" id="553239"/>
    <lineage>
        <taxon>Bacteria</taxon>
        <taxon>Pseudomonadati</taxon>
        <taxon>Pseudomonadota</taxon>
        <taxon>Gammaproteobacteria</taxon>
        <taxon>Vibrionales</taxon>
        <taxon>Vibrionaceae</taxon>
        <taxon>Vibrio</taxon>
    </lineage>
</organism>
<evidence type="ECO:0000256" key="2">
    <source>
        <dbReference type="ARBA" id="ARBA00009142"/>
    </source>
</evidence>
<keyword evidence="3" id="KW-0813">Transport</keyword>
<feature type="transmembrane region" description="Helical" evidence="8">
    <location>
        <begin position="161"/>
        <end position="181"/>
    </location>
</feature>
<proteinExistence type="inferred from homology"/>
<dbReference type="Proteomes" id="UP000590068">
    <property type="component" value="Unassembled WGS sequence"/>
</dbReference>
<dbReference type="PANTHER" id="PTHR30269">
    <property type="entry name" value="TRANSMEMBRANE PROTEIN YFCA"/>
    <property type="match status" value="1"/>
</dbReference>
<feature type="transmembrane region" description="Helical" evidence="8">
    <location>
        <begin position="129"/>
        <end position="149"/>
    </location>
</feature>
<dbReference type="EMBL" id="JABCJR010000047">
    <property type="protein sequence ID" value="NMR71712.1"/>
    <property type="molecule type" value="Genomic_DNA"/>
</dbReference>
<evidence type="ECO:0000256" key="5">
    <source>
        <dbReference type="ARBA" id="ARBA00022692"/>
    </source>
</evidence>
<comment type="similarity">
    <text evidence="2 8">Belongs to the 4-toluene sulfonate uptake permease (TSUP) (TC 2.A.102) family.</text>
</comment>
<feature type="transmembrane region" description="Helical" evidence="8">
    <location>
        <begin position="98"/>
        <end position="117"/>
    </location>
</feature>
<evidence type="ECO:0000256" key="8">
    <source>
        <dbReference type="RuleBase" id="RU363041"/>
    </source>
</evidence>
<protein>
    <recommendedName>
        <fullName evidence="8">Probable membrane transporter protein</fullName>
    </recommendedName>
</protein>
<reference evidence="9 10" key="1">
    <citation type="submission" date="2020-04" db="EMBL/GenBank/DDBJ databases">
        <title>WGS-Seq of Vibrio isolated by the O'Toole Lab.</title>
        <authorList>
            <person name="Mckone K.P."/>
            <person name="Whitaker R."/>
            <person name="Sevigney J.L."/>
            <person name="Herring J.B."/>
            <person name="O'Toole G."/>
        </authorList>
    </citation>
    <scope>NUCLEOTIDE SEQUENCE [LARGE SCALE GENOMIC DNA]</scope>
    <source>
        <strain evidence="9 10">BS_02</strain>
    </source>
</reference>
<dbReference type="InterPro" id="IPR002781">
    <property type="entry name" value="TM_pro_TauE-like"/>
</dbReference>
<evidence type="ECO:0000313" key="10">
    <source>
        <dbReference type="Proteomes" id="UP000590068"/>
    </source>
</evidence>
<feature type="transmembrane region" description="Helical" evidence="8">
    <location>
        <begin position="65"/>
        <end position="91"/>
    </location>
</feature>
<keyword evidence="10" id="KW-1185">Reference proteome</keyword>
<evidence type="ECO:0000256" key="6">
    <source>
        <dbReference type="ARBA" id="ARBA00022989"/>
    </source>
</evidence>
<evidence type="ECO:0000256" key="1">
    <source>
        <dbReference type="ARBA" id="ARBA00004651"/>
    </source>
</evidence>
<gene>
    <name evidence="9" type="ORF">HJ568_17440</name>
</gene>
<keyword evidence="6 8" id="KW-1133">Transmembrane helix</keyword>
<dbReference type="InterPro" id="IPR052017">
    <property type="entry name" value="TSUP"/>
</dbReference>
<evidence type="ECO:0000256" key="7">
    <source>
        <dbReference type="ARBA" id="ARBA00023136"/>
    </source>
</evidence>
<evidence type="ECO:0000256" key="3">
    <source>
        <dbReference type="ARBA" id="ARBA00022448"/>
    </source>
</evidence>
<feature type="transmembrane region" description="Helical" evidence="8">
    <location>
        <begin position="6"/>
        <end position="34"/>
    </location>
</feature>
<dbReference type="Pfam" id="PF01925">
    <property type="entry name" value="TauE"/>
    <property type="match status" value="1"/>
</dbReference>
<evidence type="ECO:0000313" key="9">
    <source>
        <dbReference type="EMBL" id="NMR71712.1"/>
    </source>
</evidence>
<name>A0ABX1UB31_9VIBR</name>
<evidence type="ECO:0000256" key="4">
    <source>
        <dbReference type="ARBA" id="ARBA00022475"/>
    </source>
</evidence>